<proteinExistence type="inferred from homology"/>
<accession>A0AAE0Y3W6</accession>
<dbReference type="GO" id="GO:0016042">
    <property type="term" value="P:lipid catabolic process"/>
    <property type="evidence" value="ECO:0007669"/>
    <property type="project" value="TreeGrafter"/>
</dbReference>
<evidence type="ECO:0000256" key="4">
    <source>
        <dbReference type="RuleBase" id="RU004262"/>
    </source>
</evidence>
<protein>
    <recommendedName>
        <fullName evidence="5">Lipase domain-containing protein</fullName>
    </recommendedName>
</protein>
<dbReference type="EMBL" id="JAWDGP010007022">
    <property type="protein sequence ID" value="KAK3731193.1"/>
    <property type="molecule type" value="Genomic_DNA"/>
</dbReference>
<dbReference type="InterPro" id="IPR013818">
    <property type="entry name" value="Lipase"/>
</dbReference>
<evidence type="ECO:0000256" key="3">
    <source>
        <dbReference type="ARBA" id="ARBA00022525"/>
    </source>
</evidence>
<reference evidence="6" key="1">
    <citation type="journal article" date="2023" name="G3 (Bethesda)">
        <title>A reference genome for the long-term kleptoplast-retaining sea slug Elysia crispata morphotype clarki.</title>
        <authorList>
            <person name="Eastman K.E."/>
            <person name="Pendleton A.L."/>
            <person name="Shaikh M.A."/>
            <person name="Suttiyut T."/>
            <person name="Ogas R."/>
            <person name="Tomko P."/>
            <person name="Gavelis G."/>
            <person name="Widhalm J.R."/>
            <person name="Wisecaver J.H."/>
        </authorList>
    </citation>
    <scope>NUCLEOTIDE SEQUENCE</scope>
    <source>
        <strain evidence="6">ECLA1</strain>
    </source>
</reference>
<dbReference type="PANTHER" id="PTHR11610">
    <property type="entry name" value="LIPASE"/>
    <property type="match status" value="1"/>
</dbReference>
<dbReference type="InterPro" id="IPR000734">
    <property type="entry name" value="TAG_lipase"/>
</dbReference>
<keyword evidence="3" id="KW-0964">Secreted</keyword>
<comment type="caution">
    <text evidence="6">The sequence shown here is derived from an EMBL/GenBank/DDBJ whole genome shotgun (WGS) entry which is preliminary data.</text>
</comment>
<evidence type="ECO:0000313" key="7">
    <source>
        <dbReference type="Proteomes" id="UP001283361"/>
    </source>
</evidence>
<dbReference type="GO" id="GO:0016298">
    <property type="term" value="F:lipase activity"/>
    <property type="evidence" value="ECO:0007669"/>
    <property type="project" value="InterPro"/>
</dbReference>
<organism evidence="6 7">
    <name type="scientific">Elysia crispata</name>
    <name type="common">lettuce slug</name>
    <dbReference type="NCBI Taxonomy" id="231223"/>
    <lineage>
        <taxon>Eukaryota</taxon>
        <taxon>Metazoa</taxon>
        <taxon>Spiralia</taxon>
        <taxon>Lophotrochozoa</taxon>
        <taxon>Mollusca</taxon>
        <taxon>Gastropoda</taxon>
        <taxon>Heterobranchia</taxon>
        <taxon>Euthyneura</taxon>
        <taxon>Panpulmonata</taxon>
        <taxon>Sacoglossa</taxon>
        <taxon>Placobranchoidea</taxon>
        <taxon>Plakobranchidae</taxon>
        <taxon>Elysia</taxon>
    </lineage>
</organism>
<gene>
    <name evidence="6" type="ORF">RRG08_013626</name>
</gene>
<evidence type="ECO:0000259" key="5">
    <source>
        <dbReference type="Pfam" id="PF00151"/>
    </source>
</evidence>
<evidence type="ECO:0000313" key="6">
    <source>
        <dbReference type="EMBL" id="KAK3731193.1"/>
    </source>
</evidence>
<evidence type="ECO:0000256" key="1">
    <source>
        <dbReference type="ARBA" id="ARBA00004613"/>
    </source>
</evidence>
<sequence>MIAVEGYGSLRRQGHVDFYPNGGHQQPGCGSTSLSSAILQGICTASEEGIGCSHHRAIELFIRSIETDPMTTAPTATPDNIITTTSHSNNLTSTKTNSSECALWGNPKCCVPMGFPAASVPGVSGETSAEYPFCGESLWSSAADLENKHVSSGYYCRLFKVRKLKTNIGILPWTSQVSKCTGSDVSVSLTTQTEQDTAVYMFYTPPL</sequence>
<dbReference type="Pfam" id="PF00151">
    <property type="entry name" value="Lipase"/>
    <property type="match status" value="1"/>
</dbReference>
<comment type="similarity">
    <text evidence="2 4">Belongs to the AB hydrolase superfamily. Lipase family.</text>
</comment>
<feature type="domain" description="Lipase" evidence="5">
    <location>
        <begin position="6"/>
        <end position="68"/>
    </location>
</feature>
<dbReference type="AlphaFoldDB" id="A0AAE0Y3W6"/>
<dbReference type="InterPro" id="IPR029058">
    <property type="entry name" value="AB_hydrolase_fold"/>
</dbReference>
<comment type="subcellular location">
    <subcellularLocation>
        <location evidence="1">Secreted</location>
    </subcellularLocation>
</comment>
<dbReference type="Gene3D" id="3.40.50.1820">
    <property type="entry name" value="alpha/beta hydrolase"/>
    <property type="match status" value="1"/>
</dbReference>
<dbReference type="SUPFAM" id="SSF53474">
    <property type="entry name" value="alpha/beta-Hydrolases"/>
    <property type="match status" value="1"/>
</dbReference>
<dbReference type="Proteomes" id="UP001283361">
    <property type="component" value="Unassembled WGS sequence"/>
</dbReference>
<dbReference type="GO" id="GO:0005615">
    <property type="term" value="C:extracellular space"/>
    <property type="evidence" value="ECO:0007669"/>
    <property type="project" value="TreeGrafter"/>
</dbReference>
<name>A0AAE0Y3W6_9GAST</name>
<evidence type="ECO:0000256" key="2">
    <source>
        <dbReference type="ARBA" id="ARBA00010701"/>
    </source>
</evidence>
<keyword evidence="7" id="KW-1185">Reference proteome</keyword>